<keyword evidence="2" id="KW-0813">Transport</keyword>
<comment type="subcellular location">
    <subcellularLocation>
        <location evidence="1">Membrane</location>
        <topology evidence="1">Multi-pass membrane protein</topology>
    </subcellularLocation>
</comment>
<feature type="transmembrane region" description="Helical" evidence="6">
    <location>
        <begin position="301"/>
        <end position="322"/>
    </location>
</feature>
<feature type="transmembrane region" description="Helical" evidence="6">
    <location>
        <begin position="199"/>
        <end position="219"/>
    </location>
</feature>
<feature type="transmembrane region" description="Helical" evidence="6">
    <location>
        <begin position="263"/>
        <end position="281"/>
    </location>
</feature>
<feature type="transmembrane region" description="Helical" evidence="6">
    <location>
        <begin position="407"/>
        <end position="428"/>
    </location>
</feature>
<dbReference type="InterPro" id="IPR011701">
    <property type="entry name" value="MFS"/>
</dbReference>
<feature type="transmembrane region" description="Helical" evidence="6">
    <location>
        <begin position="374"/>
        <end position="400"/>
    </location>
</feature>
<evidence type="ECO:0000256" key="1">
    <source>
        <dbReference type="ARBA" id="ARBA00004141"/>
    </source>
</evidence>
<feature type="transmembrane region" description="Helical" evidence="6">
    <location>
        <begin position="349"/>
        <end position="368"/>
    </location>
</feature>
<dbReference type="InterPro" id="IPR020846">
    <property type="entry name" value="MFS_dom"/>
</dbReference>
<reference evidence="8" key="1">
    <citation type="submission" date="2020-12" db="EMBL/GenBank/DDBJ databases">
        <title>Metabolic potential, ecology and presence of endohyphal bacteria is reflected in genomic diversity of Mucoromycotina.</title>
        <authorList>
            <person name="Muszewska A."/>
            <person name="Okrasinska A."/>
            <person name="Steczkiewicz K."/>
            <person name="Drgas O."/>
            <person name="Orlowska M."/>
            <person name="Perlinska-Lenart U."/>
            <person name="Aleksandrzak-Piekarczyk T."/>
            <person name="Szatraj K."/>
            <person name="Zielenkiewicz U."/>
            <person name="Pilsyk S."/>
            <person name="Malc E."/>
            <person name="Mieczkowski P."/>
            <person name="Kruszewska J.S."/>
            <person name="Biernat P."/>
            <person name="Pawlowska J."/>
        </authorList>
    </citation>
    <scope>NUCLEOTIDE SEQUENCE</scope>
    <source>
        <strain evidence="8">WA0000017839</strain>
    </source>
</reference>
<feature type="transmembrane region" description="Helical" evidence="6">
    <location>
        <begin position="140"/>
        <end position="160"/>
    </location>
</feature>
<feature type="transmembrane region" description="Helical" evidence="6">
    <location>
        <begin position="74"/>
        <end position="97"/>
    </location>
</feature>
<proteinExistence type="predicted"/>
<gene>
    <name evidence="8" type="ORF">INT47_008537</name>
</gene>
<dbReference type="Pfam" id="PF07690">
    <property type="entry name" value="MFS_1"/>
    <property type="match status" value="1"/>
</dbReference>
<feature type="transmembrane region" description="Helical" evidence="6">
    <location>
        <begin position="172"/>
        <end position="193"/>
    </location>
</feature>
<accession>A0A8H7RA59</accession>
<protein>
    <recommendedName>
        <fullName evidence="7">Major facilitator superfamily (MFS) profile domain-containing protein</fullName>
    </recommendedName>
</protein>
<feature type="transmembrane region" description="Helical" evidence="6">
    <location>
        <begin position="109"/>
        <end position="134"/>
    </location>
</feature>
<dbReference type="PANTHER" id="PTHR23502">
    <property type="entry name" value="MAJOR FACILITATOR SUPERFAMILY"/>
    <property type="match status" value="1"/>
</dbReference>
<dbReference type="GO" id="GO:0005886">
    <property type="term" value="C:plasma membrane"/>
    <property type="evidence" value="ECO:0007669"/>
    <property type="project" value="TreeGrafter"/>
</dbReference>
<organism evidence="8 9">
    <name type="scientific">Mucor saturninus</name>
    <dbReference type="NCBI Taxonomy" id="64648"/>
    <lineage>
        <taxon>Eukaryota</taxon>
        <taxon>Fungi</taxon>
        <taxon>Fungi incertae sedis</taxon>
        <taxon>Mucoromycota</taxon>
        <taxon>Mucoromycotina</taxon>
        <taxon>Mucoromycetes</taxon>
        <taxon>Mucorales</taxon>
        <taxon>Mucorineae</taxon>
        <taxon>Mucoraceae</taxon>
        <taxon>Mucor</taxon>
    </lineage>
</organism>
<dbReference type="GO" id="GO:0022857">
    <property type="term" value="F:transmembrane transporter activity"/>
    <property type="evidence" value="ECO:0007669"/>
    <property type="project" value="InterPro"/>
</dbReference>
<feature type="transmembrane region" description="Helical" evidence="6">
    <location>
        <begin position="42"/>
        <end position="62"/>
    </location>
</feature>
<dbReference type="Proteomes" id="UP000603453">
    <property type="component" value="Unassembled WGS sequence"/>
</dbReference>
<dbReference type="SUPFAM" id="SSF103473">
    <property type="entry name" value="MFS general substrate transporter"/>
    <property type="match status" value="1"/>
</dbReference>
<sequence length="472" mass="51554">MEKSIPFPSKSQRIKQAIKKRCQIKPPVTSDPRLFHPRAKSGIIACIALVATAGGFSSTIYFPGLPYITRDLNATPIATTLTAALFILFSGIAPVVWASLSEYYHLRRFIYLVAMVIFMATSVAAACINNIWALVAVRCIQSIGVSSGMAVGAGYISDLYPIEERGAAFGKFIFGVVFGPLLGPILGGFLIMSAAGWRATFWFCFAFGALIFCVTFLFLPETFRETSWDKPEELPLHGVRVEEEGKKKFFNPFAAFELLKHPFILLSSVSTGFFFGAMFATETILPNAFKNKYGLNSWQVGLSYLGAGIGNLSGSMLGGRLSDRLLLAARARRGEGAPHVAEDRLTMNLWFAGFLFNPLGLLIFGWVVERELSFWGAIVAFGVQCFGNVQFVTTVTAYLVDAVPGRGAAVTAVANFVRFTFACILTLISTPMTEGLGAGWTSTLFACLSWLGISIMLVLKIWGHRMRAWSGF</sequence>
<dbReference type="AlphaFoldDB" id="A0A8H7RA59"/>
<keyword evidence="5 6" id="KW-0472">Membrane</keyword>
<evidence type="ECO:0000256" key="2">
    <source>
        <dbReference type="ARBA" id="ARBA00022448"/>
    </source>
</evidence>
<keyword evidence="4 6" id="KW-1133">Transmembrane helix</keyword>
<evidence type="ECO:0000256" key="3">
    <source>
        <dbReference type="ARBA" id="ARBA00022692"/>
    </source>
</evidence>
<evidence type="ECO:0000256" key="4">
    <source>
        <dbReference type="ARBA" id="ARBA00022989"/>
    </source>
</evidence>
<dbReference type="Gene3D" id="1.20.1250.20">
    <property type="entry name" value="MFS general substrate transporter like domains"/>
    <property type="match status" value="1"/>
</dbReference>
<dbReference type="OrthoDB" id="3936150at2759"/>
<keyword evidence="9" id="KW-1185">Reference proteome</keyword>
<evidence type="ECO:0000313" key="9">
    <source>
        <dbReference type="Proteomes" id="UP000603453"/>
    </source>
</evidence>
<dbReference type="PANTHER" id="PTHR23502:SF132">
    <property type="entry name" value="POLYAMINE TRANSPORTER 2-RELATED"/>
    <property type="match status" value="1"/>
</dbReference>
<comment type="caution">
    <text evidence="8">The sequence shown here is derived from an EMBL/GenBank/DDBJ whole genome shotgun (WGS) entry which is preliminary data.</text>
</comment>
<dbReference type="InterPro" id="IPR036259">
    <property type="entry name" value="MFS_trans_sf"/>
</dbReference>
<evidence type="ECO:0000313" key="8">
    <source>
        <dbReference type="EMBL" id="KAG2206520.1"/>
    </source>
</evidence>
<evidence type="ECO:0000256" key="5">
    <source>
        <dbReference type="ARBA" id="ARBA00023136"/>
    </source>
</evidence>
<feature type="transmembrane region" description="Helical" evidence="6">
    <location>
        <begin position="440"/>
        <end position="462"/>
    </location>
</feature>
<keyword evidence="3 6" id="KW-0812">Transmembrane</keyword>
<feature type="domain" description="Major facilitator superfamily (MFS) profile" evidence="7">
    <location>
        <begin position="43"/>
        <end position="464"/>
    </location>
</feature>
<name>A0A8H7RA59_9FUNG</name>
<dbReference type="EMBL" id="JAEPRD010000030">
    <property type="protein sequence ID" value="KAG2206520.1"/>
    <property type="molecule type" value="Genomic_DNA"/>
</dbReference>
<dbReference type="PROSITE" id="PS50850">
    <property type="entry name" value="MFS"/>
    <property type="match status" value="1"/>
</dbReference>
<evidence type="ECO:0000259" key="7">
    <source>
        <dbReference type="PROSITE" id="PS50850"/>
    </source>
</evidence>
<evidence type="ECO:0000256" key="6">
    <source>
        <dbReference type="SAM" id="Phobius"/>
    </source>
</evidence>